<comment type="caution">
    <text evidence="3">The sequence shown here is derived from an EMBL/GenBank/DDBJ whole genome shotgun (WGS) entry which is preliminary data.</text>
</comment>
<feature type="compositionally biased region" description="Basic and acidic residues" evidence="2">
    <location>
        <begin position="171"/>
        <end position="192"/>
    </location>
</feature>
<dbReference type="PANTHER" id="PTHR23035">
    <property type="entry name" value="CILIA- AND FLAGELLA-ASSOCIATED PROTEIN 97-RELATED"/>
    <property type="match status" value="1"/>
</dbReference>
<dbReference type="Pfam" id="PF13879">
    <property type="entry name" value="Hmw_CFAP97"/>
    <property type="match status" value="1"/>
</dbReference>
<dbReference type="AlphaFoldDB" id="A0AAU9K8Q6"/>
<reference evidence="3" key="1">
    <citation type="submission" date="2021-09" db="EMBL/GenBank/DDBJ databases">
        <authorList>
            <consortium name="AG Swart"/>
            <person name="Singh M."/>
            <person name="Singh A."/>
            <person name="Seah K."/>
            <person name="Emmerich C."/>
        </authorList>
    </citation>
    <scope>NUCLEOTIDE SEQUENCE</scope>
    <source>
        <strain evidence="3">ATCC30299</strain>
    </source>
</reference>
<protein>
    <submittedName>
        <fullName evidence="3">Uncharacterized protein</fullName>
    </submittedName>
</protein>
<name>A0AAU9K8Q6_9CILI</name>
<dbReference type="InterPro" id="IPR029488">
    <property type="entry name" value="Hmw/CFAP97"/>
</dbReference>
<evidence type="ECO:0000313" key="3">
    <source>
        <dbReference type="EMBL" id="CAG9334382.1"/>
    </source>
</evidence>
<dbReference type="EMBL" id="CAJZBQ010000058">
    <property type="protein sequence ID" value="CAG9334382.1"/>
    <property type="molecule type" value="Genomic_DNA"/>
</dbReference>
<dbReference type="PANTHER" id="PTHR23035:SF2">
    <property type="entry name" value="KIAA1430 HOMOLOGUE"/>
    <property type="match status" value="1"/>
</dbReference>
<keyword evidence="4" id="KW-1185">Reference proteome</keyword>
<dbReference type="InterPro" id="IPR038791">
    <property type="entry name" value="Cfap97/Hemingway"/>
</dbReference>
<evidence type="ECO:0000313" key="4">
    <source>
        <dbReference type="Proteomes" id="UP001162131"/>
    </source>
</evidence>
<feature type="compositionally biased region" description="Polar residues" evidence="2">
    <location>
        <begin position="209"/>
        <end position="222"/>
    </location>
</feature>
<sequence>MHGPKYIETDQILKWSREQALQIHQKRLNEIKNDANKINCSPGISRKSGSRPQRFLEVERTLDIKKHNQLLLERLVEISSSRKKKEDPMSITQPIKSLNKLNRKKEAEKISNENERIARRLAEQKPRMPSKKKLDEEYNMYKKYKTSISKLHHLQTKKNLNERSIGSLPPIDREKTAKTARETEYDNNEKALRSQTPDFVKKKSHIDQRASSNSPFSKNLSPSYYKRKSDENTASEKSFEENINW</sequence>
<accession>A0AAU9K8Q6</accession>
<evidence type="ECO:0000256" key="1">
    <source>
        <dbReference type="ARBA" id="ARBA00008315"/>
    </source>
</evidence>
<dbReference type="Proteomes" id="UP001162131">
    <property type="component" value="Unassembled WGS sequence"/>
</dbReference>
<organism evidence="3 4">
    <name type="scientific">Blepharisma stoltei</name>
    <dbReference type="NCBI Taxonomy" id="1481888"/>
    <lineage>
        <taxon>Eukaryota</taxon>
        <taxon>Sar</taxon>
        <taxon>Alveolata</taxon>
        <taxon>Ciliophora</taxon>
        <taxon>Postciliodesmatophora</taxon>
        <taxon>Heterotrichea</taxon>
        <taxon>Heterotrichida</taxon>
        <taxon>Blepharismidae</taxon>
        <taxon>Blepharisma</taxon>
    </lineage>
</organism>
<gene>
    <name evidence="3" type="ORF">BSTOLATCC_MIC61001</name>
</gene>
<comment type="similarity">
    <text evidence="1">Belongs to the CFAP97 family.</text>
</comment>
<proteinExistence type="inferred from homology"/>
<feature type="compositionally biased region" description="Basic and acidic residues" evidence="2">
    <location>
        <begin position="199"/>
        <end position="208"/>
    </location>
</feature>
<evidence type="ECO:0000256" key="2">
    <source>
        <dbReference type="SAM" id="MobiDB-lite"/>
    </source>
</evidence>
<feature type="region of interest" description="Disordered" evidence="2">
    <location>
        <begin position="162"/>
        <end position="245"/>
    </location>
</feature>